<dbReference type="InterPro" id="IPR010093">
    <property type="entry name" value="SinI_DNA-bd"/>
</dbReference>
<dbReference type="NCBIfam" id="TIGR01764">
    <property type="entry name" value="excise"/>
    <property type="match status" value="1"/>
</dbReference>
<dbReference type="GO" id="GO:0003677">
    <property type="term" value="F:DNA binding"/>
    <property type="evidence" value="ECO:0007669"/>
    <property type="project" value="InterPro"/>
</dbReference>
<dbReference type="Pfam" id="PF12728">
    <property type="entry name" value="HTH_17"/>
    <property type="match status" value="1"/>
</dbReference>
<protein>
    <submittedName>
        <fullName evidence="2">Helix-turn-helix domain-containing protein</fullName>
    </submittedName>
</protein>
<accession>A0A6A8LM48</accession>
<proteinExistence type="predicted"/>
<dbReference type="InterPro" id="IPR009061">
    <property type="entry name" value="DNA-bd_dom_put_sf"/>
</dbReference>
<dbReference type="InterPro" id="IPR041657">
    <property type="entry name" value="HTH_17"/>
</dbReference>
<feature type="domain" description="Helix-turn-helix" evidence="1">
    <location>
        <begin position="12"/>
        <end position="60"/>
    </location>
</feature>
<dbReference type="SUPFAM" id="SSF46955">
    <property type="entry name" value="Putative DNA-binding domain"/>
    <property type="match status" value="1"/>
</dbReference>
<dbReference type="EMBL" id="WKKV01000014">
    <property type="protein sequence ID" value="MSE04002.1"/>
    <property type="molecule type" value="Genomic_DNA"/>
</dbReference>
<evidence type="ECO:0000259" key="1">
    <source>
        <dbReference type="Pfam" id="PF12728"/>
    </source>
</evidence>
<dbReference type="InterPro" id="IPR036388">
    <property type="entry name" value="WH-like_DNA-bd_sf"/>
</dbReference>
<evidence type="ECO:0000313" key="2">
    <source>
        <dbReference type="EMBL" id="MSE04002.1"/>
    </source>
</evidence>
<name>A0A6A8LM48_BACVE</name>
<dbReference type="Gene3D" id="1.10.10.10">
    <property type="entry name" value="Winged helix-like DNA-binding domain superfamily/Winged helix DNA-binding domain"/>
    <property type="match status" value="1"/>
</dbReference>
<reference evidence="2" key="1">
    <citation type="submission" date="2019-11" db="EMBL/GenBank/DDBJ databases">
        <title>Draft Genome Sequence of Plant Growth-Promoting Rhizosphere-Associated Bacteria.</title>
        <authorList>
            <person name="Vasilyev I.Y."/>
            <person name="Radchenko V."/>
            <person name="Ilnitskaya E.V."/>
        </authorList>
    </citation>
    <scope>NUCLEOTIDE SEQUENCE</scope>
    <source>
        <strain evidence="2">VRA_517_n</strain>
    </source>
</reference>
<comment type="caution">
    <text evidence="2">The sequence shown here is derived from an EMBL/GenBank/DDBJ whole genome shotgun (WGS) entry which is preliminary data.</text>
</comment>
<sequence length="70" mass="8179">MVRCEILQRTALSPQETAAFLGVHKETIYSMVRNNQIPHFRVGKKIFFRVDSLNAWITEQEENSVLNIEM</sequence>
<organism evidence="2">
    <name type="scientific">Bacillus velezensis</name>
    <dbReference type="NCBI Taxonomy" id="492670"/>
    <lineage>
        <taxon>Bacteria</taxon>
        <taxon>Bacillati</taxon>
        <taxon>Bacillota</taxon>
        <taxon>Bacilli</taxon>
        <taxon>Bacillales</taxon>
        <taxon>Bacillaceae</taxon>
        <taxon>Bacillus</taxon>
        <taxon>Bacillus amyloliquefaciens group</taxon>
    </lineage>
</organism>
<dbReference type="AlphaFoldDB" id="A0A6A8LM48"/>
<gene>
    <name evidence="2" type="ORF">GKC39_18340</name>
</gene>